<evidence type="ECO:0000313" key="4">
    <source>
        <dbReference type="Proteomes" id="UP000175829"/>
    </source>
</evidence>
<dbReference type="RefSeq" id="WP_069992602.1">
    <property type="nucleotide sequence ID" value="NZ_LJGV01000022.1"/>
</dbReference>
<feature type="region of interest" description="Disordered" evidence="2">
    <location>
        <begin position="482"/>
        <end position="511"/>
    </location>
</feature>
<evidence type="ECO:0000256" key="1">
    <source>
        <dbReference type="SAM" id="Coils"/>
    </source>
</evidence>
<dbReference type="PATRIC" id="fig|943816.4.peg.3794"/>
<feature type="compositionally biased region" description="Polar residues" evidence="2">
    <location>
        <begin position="1"/>
        <end position="12"/>
    </location>
</feature>
<feature type="compositionally biased region" description="Basic and acidic residues" evidence="2">
    <location>
        <begin position="17"/>
        <end position="94"/>
    </location>
</feature>
<accession>A0A1E7K7J5</accession>
<feature type="compositionally biased region" description="Acidic residues" evidence="2">
    <location>
        <begin position="279"/>
        <end position="297"/>
    </location>
</feature>
<keyword evidence="1" id="KW-0175">Coiled coil</keyword>
<comment type="caution">
    <text evidence="3">The sequence shown here is derived from an EMBL/GenBank/DDBJ whole genome shotgun (WGS) entry which is preliminary data.</text>
</comment>
<feature type="compositionally biased region" description="Low complexity" evidence="2">
    <location>
        <begin position="494"/>
        <end position="504"/>
    </location>
</feature>
<proteinExistence type="predicted"/>
<sequence>MSGSPKYSTVSVASAYARREAQRRAQREAERRSRQEQRARERAELAARRARERTERRERAQADIERRRREAADRRAAEQEAHASRVREEQAAADSRRLDEVNDLLVRVRTGEPDAPAAELAAIEERLVQLRGEVGSGEPLGGAVEELRGRLVLLSSRGDAPQPDAGHDAVLARFEQQLAAVGPDGALHDPEGRRHCTELLDRLRAAAGSGAATRFAALLGTVEHALTRHAGTAQRHADQERLRAAEERRRSEEHAAARAAADQVAEEAAKAAQAAEAAQAEDAEDAEDVEEAGDAEEMAVHERRAAALVEAADRLGVVRTSAEAVAAEARELADPDLAVRVERALHTVTGALGAQAAEDALEAVGALERLLPEAEARLDELQLAFTRRSDLAEALQDAMCGEGFTFTEGSEQGAAFVLRFERPSGARYETTVATEADGTPVLVYHVEGEPDVTLHPAAEGAVCDRTEDLLERVHEAMGERDGFLPGELTWQGKPPRGQAGPLPGAGRGRRG</sequence>
<gene>
    <name evidence="3" type="ORF">AN217_21275</name>
</gene>
<evidence type="ECO:0000256" key="2">
    <source>
        <dbReference type="SAM" id="MobiDB-lite"/>
    </source>
</evidence>
<feature type="compositionally biased region" description="Basic and acidic residues" evidence="2">
    <location>
        <begin position="235"/>
        <end position="256"/>
    </location>
</feature>
<name>A0A1E7K7J5_9ACTN</name>
<feature type="region of interest" description="Disordered" evidence="2">
    <location>
        <begin position="229"/>
        <end position="299"/>
    </location>
</feature>
<dbReference type="AlphaFoldDB" id="A0A1E7K7J5"/>
<evidence type="ECO:0000313" key="3">
    <source>
        <dbReference type="EMBL" id="OEU99909.1"/>
    </source>
</evidence>
<dbReference type="EMBL" id="LJGV01000022">
    <property type="protein sequence ID" value="OEU99909.1"/>
    <property type="molecule type" value="Genomic_DNA"/>
</dbReference>
<reference evidence="3 4" key="1">
    <citation type="journal article" date="2016" name="Front. Microbiol.">
        <title>Comparative Genomics Analysis of Streptomyces Species Reveals Their Adaptation to the Marine Environment and Their Diversity at the Genomic Level.</title>
        <authorList>
            <person name="Tian X."/>
            <person name="Zhang Z."/>
            <person name="Yang T."/>
            <person name="Chen M."/>
            <person name="Li J."/>
            <person name="Chen F."/>
            <person name="Yang J."/>
            <person name="Li W."/>
            <person name="Zhang B."/>
            <person name="Zhang Z."/>
            <person name="Wu J."/>
            <person name="Zhang C."/>
            <person name="Long L."/>
            <person name="Xiao J."/>
        </authorList>
    </citation>
    <scope>NUCLEOTIDE SEQUENCE [LARGE SCALE GENOMIC DNA]</scope>
    <source>
        <strain evidence="3 4">SCSIO M10379</strain>
    </source>
</reference>
<protein>
    <submittedName>
        <fullName evidence="3">Uncharacterized protein</fullName>
    </submittedName>
</protein>
<feature type="region of interest" description="Disordered" evidence="2">
    <location>
        <begin position="1"/>
        <end position="94"/>
    </location>
</feature>
<feature type="coiled-coil region" evidence="1">
    <location>
        <begin position="357"/>
        <end position="384"/>
    </location>
</feature>
<organism evidence="3 4">
    <name type="scientific">Streptomyces qinglanensis</name>
    <dbReference type="NCBI Taxonomy" id="943816"/>
    <lineage>
        <taxon>Bacteria</taxon>
        <taxon>Bacillati</taxon>
        <taxon>Actinomycetota</taxon>
        <taxon>Actinomycetes</taxon>
        <taxon>Kitasatosporales</taxon>
        <taxon>Streptomycetaceae</taxon>
        <taxon>Streptomyces</taxon>
    </lineage>
</organism>
<dbReference type="Proteomes" id="UP000175829">
    <property type="component" value="Unassembled WGS sequence"/>
</dbReference>